<keyword evidence="3" id="KW-1185">Reference proteome</keyword>
<evidence type="ECO:0000313" key="2">
    <source>
        <dbReference type="EMBL" id="GEM47572.1"/>
    </source>
</evidence>
<evidence type="ECO:0000313" key="3">
    <source>
        <dbReference type="Proteomes" id="UP000321306"/>
    </source>
</evidence>
<name>A0A511N402_DEIC1</name>
<dbReference type="AlphaFoldDB" id="A0A511N402"/>
<proteinExistence type="predicted"/>
<organism evidence="2 3">
    <name type="scientific">Deinococcus cellulosilyticus (strain DSM 18568 / NBRC 106333 / KACC 11606 / 5516J-15)</name>
    <dbReference type="NCBI Taxonomy" id="1223518"/>
    <lineage>
        <taxon>Bacteria</taxon>
        <taxon>Thermotogati</taxon>
        <taxon>Deinococcota</taxon>
        <taxon>Deinococci</taxon>
        <taxon>Deinococcales</taxon>
        <taxon>Deinococcaceae</taxon>
        <taxon>Deinococcus</taxon>
    </lineage>
</organism>
<reference evidence="2 3" key="1">
    <citation type="submission" date="2019-07" db="EMBL/GenBank/DDBJ databases">
        <title>Whole genome shotgun sequence of Deinococcus cellulosilyticus NBRC 106333.</title>
        <authorList>
            <person name="Hosoyama A."/>
            <person name="Uohara A."/>
            <person name="Ohji S."/>
            <person name="Ichikawa N."/>
        </authorList>
    </citation>
    <scope>NUCLEOTIDE SEQUENCE [LARGE SCALE GENOMIC DNA]</scope>
    <source>
        <strain evidence="2 3">NBRC 106333</strain>
    </source>
</reference>
<evidence type="ECO:0000256" key="1">
    <source>
        <dbReference type="SAM" id="MobiDB-lite"/>
    </source>
</evidence>
<dbReference type="Proteomes" id="UP000321306">
    <property type="component" value="Unassembled WGS sequence"/>
</dbReference>
<accession>A0A511N402</accession>
<feature type="region of interest" description="Disordered" evidence="1">
    <location>
        <begin position="19"/>
        <end position="47"/>
    </location>
</feature>
<comment type="caution">
    <text evidence="2">The sequence shown here is derived from an EMBL/GenBank/DDBJ whole genome shotgun (WGS) entry which is preliminary data.</text>
</comment>
<gene>
    <name evidence="2" type="ORF">DC3_32070</name>
</gene>
<protein>
    <submittedName>
        <fullName evidence="2">Uncharacterized protein</fullName>
    </submittedName>
</protein>
<feature type="compositionally biased region" description="Polar residues" evidence="1">
    <location>
        <begin position="19"/>
        <end position="33"/>
    </location>
</feature>
<dbReference type="EMBL" id="BJXB01000014">
    <property type="protein sequence ID" value="GEM47572.1"/>
    <property type="molecule type" value="Genomic_DNA"/>
</dbReference>
<sequence>MGFFIVLALVGCKRAEETQNGQNGSQTANQGGNVNPVPPSSDVQKLSGPAKVAGTFLKALQDGQLATAVDQMSQWNTSQNAIYSALLDNNVLAEALYGKLQFTVGNTQMQGNTAVVNLKLSNVHLAKGLASKWTSAVAQNIGDVIAGRTSPEQVLQEIVTDASKDTKLERFDYTGKLNLKKEGNTWKVQPDSDLLNTITADLLKPIQTFLGQFSPKNP</sequence>